<feature type="domain" description="PurM-like C-terminal" evidence="4">
    <location>
        <begin position="163"/>
        <end position="321"/>
    </location>
</feature>
<dbReference type="SUPFAM" id="SSF56042">
    <property type="entry name" value="PurM C-terminal domain-like"/>
    <property type="match status" value="1"/>
</dbReference>
<keyword evidence="2 5" id="KW-0808">Transferase</keyword>
<feature type="binding site" evidence="2">
    <location>
        <position position="114"/>
    </location>
    <ligand>
        <name>ATP</name>
        <dbReference type="ChEBI" id="CHEBI:30616"/>
    </ligand>
</feature>
<gene>
    <name evidence="2 5" type="primary">thiL</name>
    <name evidence="5" type="ORF">PITCH_A240030</name>
</gene>
<feature type="binding site" evidence="2">
    <location>
        <position position="54"/>
    </location>
    <ligand>
        <name>Mg(2+)</name>
        <dbReference type="ChEBI" id="CHEBI:18420"/>
        <label>1</label>
    </ligand>
</feature>
<evidence type="ECO:0000313" key="5">
    <source>
        <dbReference type="EMBL" id="SPD74559.1"/>
    </source>
</evidence>
<feature type="binding site" evidence="2">
    <location>
        <position position="84"/>
    </location>
    <ligand>
        <name>Mg(2+)</name>
        <dbReference type="ChEBI" id="CHEBI:18420"/>
        <label>3</label>
    </ligand>
</feature>
<name>A0A445MYQ8_9BACT</name>
<dbReference type="PIRSF" id="PIRSF005303">
    <property type="entry name" value="Thiam_monoph_kin"/>
    <property type="match status" value="1"/>
</dbReference>
<dbReference type="PANTHER" id="PTHR30270">
    <property type="entry name" value="THIAMINE-MONOPHOSPHATE KINASE"/>
    <property type="match status" value="1"/>
</dbReference>
<organism evidence="5">
    <name type="scientific">uncultured Desulfobacterium sp</name>
    <dbReference type="NCBI Taxonomy" id="201089"/>
    <lineage>
        <taxon>Bacteria</taxon>
        <taxon>Pseudomonadati</taxon>
        <taxon>Thermodesulfobacteriota</taxon>
        <taxon>Desulfobacteria</taxon>
        <taxon>Desulfobacterales</taxon>
        <taxon>Desulfobacteriaceae</taxon>
        <taxon>Desulfobacterium</taxon>
        <taxon>environmental samples</taxon>
    </lineage>
</organism>
<keyword evidence="2 5" id="KW-0418">Kinase</keyword>
<dbReference type="InterPro" id="IPR036921">
    <property type="entry name" value="PurM-like_N_sf"/>
</dbReference>
<feature type="binding site" evidence="2">
    <location>
        <position position="38"/>
    </location>
    <ligand>
        <name>Mg(2+)</name>
        <dbReference type="ChEBI" id="CHEBI:18420"/>
        <label>3</label>
    </ligand>
</feature>
<comment type="catalytic activity">
    <reaction evidence="2">
        <text>thiamine phosphate + ATP = thiamine diphosphate + ADP</text>
        <dbReference type="Rhea" id="RHEA:15913"/>
        <dbReference type="ChEBI" id="CHEBI:30616"/>
        <dbReference type="ChEBI" id="CHEBI:37575"/>
        <dbReference type="ChEBI" id="CHEBI:58937"/>
        <dbReference type="ChEBI" id="CHEBI:456216"/>
        <dbReference type="EC" id="2.7.4.16"/>
    </reaction>
</comment>
<feature type="binding site" evidence="2">
    <location>
        <position position="55"/>
    </location>
    <ligand>
        <name>Mg(2+)</name>
        <dbReference type="ChEBI" id="CHEBI:18420"/>
        <label>1</label>
    </ligand>
</feature>
<feature type="binding site" evidence="2">
    <location>
        <position position="228"/>
    </location>
    <ligand>
        <name>Mg(2+)</name>
        <dbReference type="ChEBI" id="CHEBI:18420"/>
        <label>5</label>
    </ligand>
</feature>
<dbReference type="InterPro" id="IPR036676">
    <property type="entry name" value="PurM-like_C_sf"/>
</dbReference>
<dbReference type="Pfam" id="PF02769">
    <property type="entry name" value="AIRS_C"/>
    <property type="match status" value="1"/>
</dbReference>
<dbReference type="CDD" id="cd02194">
    <property type="entry name" value="ThiL"/>
    <property type="match status" value="1"/>
</dbReference>
<comment type="similarity">
    <text evidence="2">Belongs to the thiamine-monophosphate kinase family.</text>
</comment>
<dbReference type="GO" id="GO:0009228">
    <property type="term" value="P:thiamine biosynthetic process"/>
    <property type="evidence" value="ECO:0007669"/>
    <property type="project" value="UniProtKB-KW"/>
</dbReference>
<evidence type="ECO:0000259" key="3">
    <source>
        <dbReference type="Pfam" id="PF00586"/>
    </source>
</evidence>
<comment type="pathway">
    <text evidence="2">Cofactor biosynthesis; thiamine diphosphate biosynthesis; thiamine diphosphate from thiamine phosphate: step 1/1.</text>
</comment>
<keyword evidence="1 2" id="KW-0784">Thiamine biosynthesis</keyword>
<keyword evidence="2" id="KW-0460">Magnesium</keyword>
<evidence type="ECO:0000256" key="2">
    <source>
        <dbReference type="HAMAP-Rule" id="MF_02128"/>
    </source>
</evidence>
<dbReference type="PANTHER" id="PTHR30270:SF0">
    <property type="entry name" value="THIAMINE-MONOPHOSPHATE KINASE"/>
    <property type="match status" value="1"/>
</dbReference>
<protein>
    <recommendedName>
        <fullName evidence="2">Thiamine-monophosphate kinase</fullName>
        <shortName evidence="2">TMP kinase</shortName>
        <shortName evidence="2">Thiamine-phosphate kinase</shortName>
        <ecNumber evidence="2">2.7.4.16</ecNumber>
    </recommendedName>
</protein>
<proteinExistence type="inferred from homology"/>
<keyword evidence="2" id="KW-0067">ATP-binding</keyword>
<dbReference type="InterPro" id="IPR010918">
    <property type="entry name" value="PurM-like_C_dom"/>
</dbReference>
<feature type="binding site" evidence="2">
    <location>
        <position position="335"/>
    </location>
    <ligand>
        <name>substrate</name>
    </ligand>
</feature>
<evidence type="ECO:0000256" key="1">
    <source>
        <dbReference type="ARBA" id="ARBA00022977"/>
    </source>
</evidence>
<dbReference type="GO" id="GO:0005524">
    <property type="term" value="F:ATP binding"/>
    <property type="evidence" value="ECO:0007669"/>
    <property type="project" value="UniProtKB-UniRule"/>
</dbReference>
<dbReference type="GO" id="GO:0000287">
    <property type="term" value="F:magnesium ion binding"/>
    <property type="evidence" value="ECO:0007669"/>
    <property type="project" value="UniProtKB-UniRule"/>
</dbReference>
<dbReference type="Gene3D" id="3.90.650.10">
    <property type="entry name" value="PurM-like C-terminal domain"/>
    <property type="match status" value="1"/>
</dbReference>
<feature type="binding site" evidence="2">
    <location>
        <position position="55"/>
    </location>
    <ligand>
        <name>Mg(2+)</name>
        <dbReference type="ChEBI" id="CHEBI:18420"/>
        <label>2</label>
    </ligand>
</feature>
<feature type="binding site" evidence="2">
    <location>
        <position position="84"/>
    </location>
    <ligand>
        <name>Mg(2+)</name>
        <dbReference type="ChEBI" id="CHEBI:18420"/>
        <label>4</label>
    </ligand>
</feature>
<feature type="binding site" evidence="2">
    <location>
        <position position="53"/>
    </location>
    <ligand>
        <name>Mg(2+)</name>
        <dbReference type="ChEBI" id="CHEBI:18420"/>
        <label>4</label>
    </ligand>
</feature>
<dbReference type="GO" id="GO:0009030">
    <property type="term" value="F:thiamine-phosphate kinase activity"/>
    <property type="evidence" value="ECO:0007669"/>
    <property type="project" value="UniProtKB-UniRule"/>
</dbReference>
<comment type="miscellaneous">
    <text evidence="2">Reaction mechanism of ThiL seems to utilize a direct, inline transfer of the gamma-phosphate of ATP to TMP rather than a phosphorylated enzyme intermediate.</text>
</comment>
<keyword evidence="2" id="KW-0547">Nucleotide-binding</keyword>
<reference evidence="5" key="1">
    <citation type="submission" date="2018-01" db="EMBL/GenBank/DDBJ databases">
        <authorList>
            <person name="Regsiter A."/>
            <person name="William W."/>
        </authorList>
    </citation>
    <scope>NUCLEOTIDE SEQUENCE</scope>
    <source>
        <strain evidence="5">TRIP AH-1</strain>
    </source>
</reference>
<feature type="binding site" evidence="2">
    <location>
        <position position="38"/>
    </location>
    <ligand>
        <name>Mg(2+)</name>
        <dbReference type="ChEBI" id="CHEBI:18420"/>
        <label>4</label>
    </ligand>
</feature>
<dbReference type="EC" id="2.7.4.16" evidence="2"/>
<dbReference type="InterPro" id="IPR006283">
    <property type="entry name" value="ThiL-like"/>
</dbReference>
<dbReference type="InterPro" id="IPR016188">
    <property type="entry name" value="PurM-like_N"/>
</dbReference>
<dbReference type="GO" id="GO:0009229">
    <property type="term" value="P:thiamine diphosphate biosynthetic process"/>
    <property type="evidence" value="ECO:0007669"/>
    <property type="project" value="UniProtKB-UniRule"/>
</dbReference>
<dbReference type="UniPathway" id="UPA00060">
    <property type="reaction ID" value="UER00142"/>
</dbReference>
<feature type="binding site" evidence="2">
    <location>
        <position position="278"/>
    </location>
    <ligand>
        <name>substrate</name>
    </ligand>
</feature>
<feature type="binding site" evidence="2">
    <location>
        <position position="225"/>
    </location>
    <ligand>
        <name>Mg(2+)</name>
        <dbReference type="ChEBI" id="CHEBI:18420"/>
        <label>3</label>
    </ligand>
</feature>
<comment type="function">
    <text evidence="2">Catalyzes the ATP-dependent phosphorylation of thiamine-monophosphate (TMP) to form thiamine-pyrophosphate (TPP), the active form of vitamin B1.</text>
</comment>
<feature type="binding site" evidence="2">
    <location>
        <position position="132"/>
    </location>
    <ligand>
        <name>Mg(2+)</name>
        <dbReference type="ChEBI" id="CHEBI:18420"/>
        <label>1</label>
    </ligand>
</feature>
<dbReference type="SUPFAM" id="SSF55326">
    <property type="entry name" value="PurM N-terminal domain-like"/>
    <property type="match status" value="1"/>
</dbReference>
<dbReference type="NCBIfam" id="TIGR01379">
    <property type="entry name" value="thiL"/>
    <property type="match status" value="1"/>
</dbReference>
<feature type="binding site" evidence="2">
    <location>
        <position position="84"/>
    </location>
    <ligand>
        <name>Mg(2+)</name>
        <dbReference type="ChEBI" id="CHEBI:18420"/>
        <label>2</label>
    </ligand>
</feature>
<dbReference type="HAMAP" id="MF_02128">
    <property type="entry name" value="TMP_kinase"/>
    <property type="match status" value="1"/>
</dbReference>
<dbReference type="Gene3D" id="3.30.1330.10">
    <property type="entry name" value="PurM-like, N-terminal domain"/>
    <property type="match status" value="1"/>
</dbReference>
<sequence length="340" mass="36577">MKDIRMKMEDIGEFGFIRSIENNCILSPARIIKGIGDDCAVVGPYDGRLLLITTDMLVEDIHFILGKIPPEHLGEKAVNVSLSDIAAMGGEALNVFVSLAIPKQIDVDIIHTIYSGIKSVCRANNLNILGGDTSASPDRLIISITVIGEAAEGKVLLRSGANPGDGLYLTGTIGDSAAGLKLIKAEATAPEPIASRLIEAHNRPVHFLDAGRIVGSSGLASSMIDLSDGLLSDLAHICEQSHVGARIFQAALPVSRELIYMAESNRLDPYELAMSGGEDYRLLISVPARNKAKFQEIFDENAPCPVYCIGEITSGQGIELIRADNTREQVRVTGFDHFKR</sequence>
<feature type="binding site" evidence="2">
    <location>
        <position position="62"/>
    </location>
    <ligand>
        <name>substrate</name>
    </ligand>
</feature>
<evidence type="ECO:0000259" key="4">
    <source>
        <dbReference type="Pfam" id="PF02769"/>
    </source>
</evidence>
<feature type="binding site" evidence="2">
    <location>
        <begin position="131"/>
        <end position="132"/>
    </location>
    <ligand>
        <name>ATP</name>
        <dbReference type="ChEBI" id="CHEBI:30616"/>
    </ligand>
</feature>
<accession>A0A445MYQ8</accession>
<dbReference type="AlphaFoldDB" id="A0A445MYQ8"/>
<dbReference type="EMBL" id="OJIN01000157">
    <property type="protein sequence ID" value="SPD74559.1"/>
    <property type="molecule type" value="Genomic_DNA"/>
</dbReference>
<feature type="domain" description="PurM-like N-terminal" evidence="3">
    <location>
        <begin position="36"/>
        <end position="149"/>
    </location>
</feature>
<dbReference type="Pfam" id="PF00586">
    <property type="entry name" value="AIRS"/>
    <property type="match status" value="1"/>
</dbReference>
<keyword evidence="2" id="KW-0479">Metal-binding</keyword>
<feature type="binding site" evidence="2">
    <location>
        <position position="158"/>
    </location>
    <ligand>
        <name>ATP</name>
        <dbReference type="ChEBI" id="CHEBI:30616"/>
    </ligand>
</feature>
<feature type="binding site" evidence="2">
    <location>
        <position position="227"/>
    </location>
    <ligand>
        <name>ATP</name>
        <dbReference type="ChEBI" id="CHEBI:30616"/>
    </ligand>
</feature>